<evidence type="ECO:0000313" key="1">
    <source>
        <dbReference type="EMBL" id="KAA1134996.1"/>
    </source>
</evidence>
<gene>
    <name evidence="1" type="ORF">PGTUg99_004349</name>
</gene>
<organism evidence="1 2">
    <name type="scientific">Puccinia graminis f. sp. tritici</name>
    <dbReference type="NCBI Taxonomy" id="56615"/>
    <lineage>
        <taxon>Eukaryota</taxon>
        <taxon>Fungi</taxon>
        <taxon>Dikarya</taxon>
        <taxon>Basidiomycota</taxon>
        <taxon>Pucciniomycotina</taxon>
        <taxon>Pucciniomycetes</taxon>
        <taxon>Pucciniales</taxon>
        <taxon>Pucciniaceae</taxon>
        <taxon>Puccinia</taxon>
    </lineage>
</organism>
<name>A0A5B0SA65_PUCGR</name>
<dbReference type="AlphaFoldDB" id="A0A5B0SA65"/>
<evidence type="ECO:0000313" key="2">
    <source>
        <dbReference type="Proteomes" id="UP000325313"/>
    </source>
</evidence>
<reference evidence="1 2" key="1">
    <citation type="submission" date="2019-05" db="EMBL/GenBank/DDBJ databases">
        <title>Emergence of the Ug99 lineage of the wheat stem rust pathogen through somatic hybridization.</title>
        <authorList>
            <person name="Li F."/>
            <person name="Upadhyaya N.M."/>
            <person name="Sperschneider J."/>
            <person name="Matny O."/>
            <person name="Nguyen-Phuc H."/>
            <person name="Mago R."/>
            <person name="Raley C."/>
            <person name="Miller M.E."/>
            <person name="Silverstein K.A.T."/>
            <person name="Henningsen E."/>
            <person name="Hirsch C.D."/>
            <person name="Visser B."/>
            <person name="Pretorius Z.A."/>
            <person name="Steffenson B.J."/>
            <person name="Schwessinger B."/>
            <person name="Dodds P.N."/>
            <person name="Figueroa M."/>
        </authorList>
    </citation>
    <scope>NUCLEOTIDE SEQUENCE [LARGE SCALE GENOMIC DNA]</scope>
    <source>
        <strain evidence="1 2">Ug99</strain>
    </source>
</reference>
<comment type="caution">
    <text evidence="1">The sequence shown here is derived from an EMBL/GenBank/DDBJ whole genome shotgun (WGS) entry which is preliminary data.</text>
</comment>
<dbReference type="Proteomes" id="UP000325313">
    <property type="component" value="Unassembled WGS sequence"/>
</dbReference>
<accession>A0A5B0SA65</accession>
<dbReference type="EMBL" id="VDEP01000042">
    <property type="protein sequence ID" value="KAA1134996.1"/>
    <property type="molecule type" value="Genomic_DNA"/>
</dbReference>
<sequence length="99" mass="10569">MDVCNLHRVTTSRNACGVNGFNGNGTIGKLLMDIPSARKIHAVELAELSASYLLDIATHRPPPIRTKVTLHKQASSVPLTLISPQSIVSISIVVSNALQ</sequence>
<proteinExistence type="predicted"/>
<protein>
    <submittedName>
        <fullName evidence="1">Uncharacterized protein</fullName>
    </submittedName>
</protein>